<keyword evidence="6 9" id="KW-0408">Iron</keyword>
<proteinExistence type="inferred from homology"/>
<keyword evidence="11" id="KW-0560">Oxidoreductase</keyword>
<name>A0A7W7BRE1_9MICO</name>
<evidence type="ECO:0000259" key="10">
    <source>
        <dbReference type="PROSITE" id="PS51918"/>
    </source>
</evidence>
<keyword evidence="8 9" id="KW-0143">Chaperone</keyword>
<dbReference type="InterPro" id="IPR058240">
    <property type="entry name" value="rSAM_sf"/>
</dbReference>
<dbReference type="SFLD" id="SFLDG01082">
    <property type="entry name" value="B12-binding_domain_containing"/>
    <property type="match status" value="1"/>
</dbReference>
<evidence type="ECO:0000256" key="4">
    <source>
        <dbReference type="ARBA" id="ARBA00022691"/>
    </source>
</evidence>
<dbReference type="InterPro" id="IPR013785">
    <property type="entry name" value="Aldolase_TIM"/>
</dbReference>
<dbReference type="CDD" id="cd01335">
    <property type="entry name" value="Radical_SAM"/>
    <property type="match status" value="1"/>
</dbReference>
<dbReference type="GO" id="GO:0005737">
    <property type="term" value="C:cytoplasm"/>
    <property type="evidence" value="ECO:0007669"/>
    <property type="project" value="UniProtKB-SubCell"/>
</dbReference>
<dbReference type="InterPro" id="IPR006638">
    <property type="entry name" value="Elp3/MiaA/NifB-like_rSAM"/>
</dbReference>
<dbReference type="AlphaFoldDB" id="A0A7W7BRE1"/>
<dbReference type="InterPro" id="IPR034505">
    <property type="entry name" value="Coproporphyrinogen-III_oxidase"/>
</dbReference>
<dbReference type="GO" id="GO:0046872">
    <property type="term" value="F:metal ion binding"/>
    <property type="evidence" value="ECO:0007669"/>
    <property type="project" value="UniProtKB-UniRule"/>
</dbReference>
<evidence type="ECO:0000256" key="6">
    <source>
        <dbReference type="ARBA" id="ARBA00023004"/>
    </source>
</evidence>
<dbReference type="InterPro" id="IPR007197">
    <property type="entry name" value="rSAM"/>
</dbReference>
<dbReference type="PROSITE" id="PS51918">
    <property type="entry name" value="RADICAL_SAM"/>
    <property type="match status" value="1"/>
</dbReference>
<dbReference type="Pfam" id="PF04055">
    <property type="entry name" value="Radical_SAM"/>
    <property type="match status" value="1"/>
</dbReference>
<evidence type="ECO:0000256" key="2">
    <source>
        <dbReference type="ARBA" id="ARBA00017228"/>
    </source>
</evidence>
<evidence type="ECO:0000256" key="8">
    <source>
        <dbReference type="ARBA" id="ARBA00023186"/>
    </source>
</evidence>
<gene>
    <name evidence="11" type="ORF">BKA24_002161</name>
</gene>
<evidence type="ECO:0000313" key="11">
    <source>
        <dbReference type="EMBL" id="MBB4667452.1"/>
    </source>
</evidence>
<keyword evidence="3 9" id="KW-0349">Heme</keyword>
<keyword evidence="12" id="KW-1185">Reference proteome</keyword>
<dbReference type="SFLD" id="SFLDF00562">
    <property type="entry name" value="HemN-like__clustered_with_heat"/>
    <property type="match status" value="1"/>
</dbReference>
<evidence type="ECO:0000256" key="9">
    <source>
        <dbReference type="RuleBase" id="RU364116"/>
    </source>
</evidence>
<dbReference type="Proteomes" id="UP000573729">
    <property type="component" value="Unassembled WGS sequence"/>
</dbReference>
<dbReference type="GO" id="GO:0006779">
    <property type="term" value="P:porphyrin-containing compound biosynthetic process"/>
    <property type="evidence" value="ECO:0007669"/>
    <property type="project" value="InterPro"/>
</dbReference>
<dbReference type="SMART" id="SM00729">
    <property type="entry name" value="Elp3"/>
    <property type="match status" value="1"/>
</dbReference>
<comment type="subcellular location">
    <subcellularLocation>
        <location evidence="9">Cytoplasm</location>
    </subcellularLocation>
</comment>
<keyword evidence="9" id="KW-0004">4Fe-4S</keyword>
<sequence>MGSALPLGDPAPPDGRLPAEVHIDPASDFGVYLHVPFCRVRCGYCDFNTYTATELRGARQDAYADEVLREIALSKDVLGDRGPLRPAQTVFFGGGTPTLLPPGDLARMLDGVRAAFGLAPGAEVTVEANPDTMTDAVAQTLADAGVTRLSVGMQSAVPHVLAALDRTHDPANIATAVAAARRAGLAVSLDLIYGAPGETLEDWRTSLETAIALRPDHVSAYALIVEEGTKLERQIRRGEVPAPDDDLQADMYELADELLGAAGYGWYEVSNWATGDAQRSRHNMSYWRGQDWWGYGPGAHSHVGGLRWWNVKHPAAYAQRMASGQSPAAGRELPDAEARRLEAILLQSRIVDGVPVSEASPEGRRAVASLIADGLIDGAAAIGGTVVLTRRGRLLADAVVRALTV</sequence>
<keyword evidence="7 9" id="KW-0411">Iron-sulfur</keyword>
<keyword evidence="4 9" id="KW-0949">S-adenosyl-L-methionine</keyword>
<dbReference type="RefSeq" id="WP_184217929.1">
    <property type="nucleotide sequence ID" value="NZ_JACHMD010000001.1"/>
</dbReference>
<dbReference type="GO" id="GO:0004109">
    <property type="term" value="F:coproporphyrinogen oxidase activity"/>
    <property type="evidence" value="ECO:0007669"/>
    <property type="project" value="InterPro"/>
</dbReference>
<dbReference type="SFLD" id="SFLDS00029">
    <property type="entry name" value="Radical_SAM"/>
    <property type="match status" value="1"/>
</dbReference>
<keyword evidence="5 9" id="KW-0479">Metal-binding</keyword>
<dbReference type="Gene3D" id="3.20.20.70">
    <property type="entry name" value="Aldolase class I"/>
    <property type="match status" value="1"/>
</dbReference>
<dbReference type="PANTHER" id="PTHR13932:SF5">
    <property type="entry name" value="RADICAL S-ADENOSYL METHIONINE DOMAIN-CONTAINING PROTEIN 1, MITOCHONDRIAL"/>
    <property type="match status" value="1"/>
</dbReference>
<evidence type="ECO:0000256" key="1">
    <source>
        <dbReference type="ARBA" id="ARBA00006100"/>
    </source>
</evidence>
<evidence type="ECO:0000256" key="3">
    <source>
        <dbReference type="ARBA" id="ARBA00022617"/>
    </source>
</evidence>
<comment type="caution">
    <text evidence="11">The sequence shown here is derived from an EMBL/GenBank/DDBJ whole genome shotgun (WGS) entry which is preliminary data.</text>
</comment>
<evidence type="ECO:0000313" key="12">
    <source>
        <dbReference type="Proteomes" id="UP000573729"/>
    </source>
</evidence>
<dbReference type="InterPro" id="IPR004559">
    <property type="entry name" value="HemW-like"/>
</dbReference>
<keyword evidence="9" id="KW-0963">Cytoplasm</keyword>
<feature type="domain" description="Radical SAM core" evidence="10">
    <location>
        <begin position="23"/>
        <end position="262"/>
    </location>
</feature>
<dbReference type="EMBL" id="JACHMD010000001">
    <property type="protein sequence ID" value="MBB4667452.1"/>
    <property type="molecule type" value="Genomic_DNA"/>
</dbReference>
<dbReference type="SFLD" id="SFLDG01065">
    <property type="entry name" value="anaerobic_coproporphyrinogen-I"/>
    <property type="match status" value="1"/>
</dbReference>
<dbReference type="NCBIfam" id="TIGR00539">
    <property type="entry name" value="hemN_rel"/>
    <property type="match status" value="1"/>
</dbReference>
<dbReference type="PANTHER" id="PTHR13932">
    <property type="entry name" value="COPROPORPHYRINIGEN III OXIDASE"/>
    <property type="match status" value="1"/>
</dbReference>
<protein>
    <recommendedName>
        <fullName evidence="2 9">Heme chaperone HemW</fullName>
    </recommendedName>
</protein>
<organism evidence="11 12">
    <name type="scientific">Microbacterium marinum</name>
    <dbReference type="NCBI Taxonomy" id="421115"/>
    <lineage>
        <taxon>Bacteria</taxon>
        <taxon>Bacillati</taxon>
        <taxon>Actinomycetota</taxon>
        <taxon>Actinomycetes</taxon>
        <taxon>Micrococcales</taxon>
        <taxon>Microbacteriaceae</taxon>
        <taxon>Microbacterium</taxon>
    </lineage>
</organism>
<evidence type="ECO:0000256" key="5">
    <source>
        <dbReference type="ARBA" id="ARBA00022723"/>
    </source>
</evidence>
<reference evidence="11 12" key="1">
    <citation type="submission" date="2020-08" db="EMBL/GenBank/DDBJ databases">
        <title>Sequencing the genomes of 1000 actinobacteria strains.</title>
        <authorList>
            <person name="Klenk H.-P."/>
        </authorList>
    </citation>
    <scope>NUCLEOTIDE SEQUENCE [LARGE SCALE GENOMIC DNA]</scope>
    <source>
        <strain evidence="11 12">DSM 24947</strain>
    </source>
</reference>
<dbReference type="GO" id="GO:0051539">
    <property type="term" value="F:4 iron, 4 sulfur cluster binding"/>
    <property type="evidence" value="ECO:0007669"/>
    <property type="project" value="UniProtKB-UniRule"/>
</dbReference>
<comment type="function">
    <text evidence="9">Probably acts as a heme chaperone, transferring heme to an unknown acceptor. Binds one molecule of heme per monomer, possibly covalently. Binds 1 [4Fe-4S] cluster. The cluster is coordinated with 3 cysteines and an exchangeable S-adenosyl-L-methionine.</text>
</comment>
<accession>A0A7W7BRE1</accession>
<dbReference type="SUPFAM" id="SSF102114">
    <property type="entry name" value="Radical SAM enzymes"/>
    <property type="match status" value="1"/>
</dbReference>
<evidence type="ECO:0000256" key="7">
    <source>
        <dbReference type="ARBA" id="ARBA00023014"/>
    </source>
</evidence>
<comment type="similarity">
    <text evidence="1">Belongs to the anaerobic coproporphyrinogen-III oxidase family. HemW subfamily.</text>
</comment>